<feature type="region of interest" description="Disordered" evidence="5">
    <location>
        <begin position="202"/>
        <end position="240"/>
    </location>
</feature>
<keyword evidence="9" id="KW-1185">Reference proteome</keyword>
<dbReference type="InterPro" id="IPR036388">
    <property type="entry name" value="WH-like_DNA-bd_sf"/>
</dbReference>
<reference evidence="8 9" key="1">
    <citation type="journal article" date="2015" name="Nat. Commun.">
        <title>Lucilia cuprina genome unlocks parasitic fly biology to underpin future interventions.</title>
        <authorList>
            <person name="Anstead C.A."/>
            <person name="Korhonen P.K."/>
            <person name="Young N.D."/>
            <person name="Hall R.S."/>
            <person name="Jex A.R."/>
            <person name="Murali S.C."/>
            <person name="Hughes D.S."/>
            <person name="Lee S.F."/>
            <person name="Perry T."/>
            <person name="Stroehlein A.J."/>
            <person name="Ansell B.R."/>
            <person name="Breugelmans B."/>
            <person name="Hofmann A."/>
            <person name="Qu J."/>
            <person name="Dugan S."/>
            <person name="Lee S.L."/>
            <person name="Chao H."/>
            <person name="Dinh H."/>
            <person name="Han Y."/>
            <person name="Doddapaneni H.V."/>
            <person name="Worley K.C."/>
            <person name="Muzny D.M."/>
            <person name="Ioannidis P."/>
            <person name="Waterhouse R.M."/>
            <person name="Zdobnov E.M."/>
            <person name="James P.J."/>
            <person name="Bagnall N.H."/>
            <person name="Kotze A.C."/>
            <person name="Gibbs R.A."/>
            <person name="Richards S."/>
            <person name="Batterham P."/>
            <person name="Gasser R.B."/>
        </authorList>
    </citation>
    <scope>NUCLEOTIDE SEQUENCE [LARGE SCALE GENOMIC DNA]</scope>
    <source>
        <strain evidence="8 9">LS</strain>
        <tissue evidence="8">Full body</tissue>
    </source>
</reference>
<dbReference type="InterPro" id="IPR006630">
    <property type="entry name" value="La_HTH"/>
</dbReference>
<dbReference type="Pfam" id="PF12901">
    <property type="entry name" value="SUZ-C"/>
    <property type="match status" value="1"/>
</dbReference>
<dbReference type="Gene3D" id="1.10.10.10">
    <property type="entry name" value="Winged helix-like DNA-binding domain superfamily/Winged helix DNA-binding domain"/>
    <property type="match status" value="1"/>
</dbReference>
<dbReference type="SMART" id="SM00715">
    <property type="entry name" value="LA"/>
    <property type="match status" value="1"/>
</dbReference>
<dbReference type="GO" id="GO:0003729">
    <property type="term" value="F:mRNA binding"/>
    <property type="evidence" value="ECO:0007669"/>
    <property type="project" value="TreeGrafter"/>
</dbReference>
<dbReference type="GO" id="GO:0005634">
    <property type="term" value="C:nucleus"/>
    <property type="evidence" value="ECO:0007669"/>
    <property type="project" value="UniProtKB-SubCell"/>
</dbReference>
<evidence type="ECO:0000313" key="8">
    <source>
        <dbReference type="EMBL" id="KNC23420.1"/>
    </source>
</evidence>
<dbReference type="SUPFAM" id="SSF46785">
    <property type="entry name" value="Winged helix' DNA-binding domain"/>
    <property type="match status" value="1"/>
</dbReference>
<dbReference type="FunFam" id="1.10.10.10:FF:000158">
    <property type="entry name" value="La ribonucleoprotein domain family member 7"/>
    <property type="match status" value="1"/>
</dbReference>
<organism evidence="8 9">
    <name type="scientific">Lucilia cuprina</name>
    <name type="common">Green bottle fly</name>
    <name type="synonym">Australian sheep blowfly</name>
    <dbReference type="NCBI Taxonomy" id="7375"/>
    <lineage>
        <taxon>Eukaryota</taxon>
        <taxon>Metazoa</taxon>
        <taxon>Ecdysozoa</taxon>
        <taxon>Arthropoda</taxon>
        <taxon>Hexapoda</taxon>
        <taxon>Insecta</taxon>
        <taxon>Pterygota</taxon>
        <taxon>Neoptera</taxon>
        <taxon>Endopterygota</taxon>
        <taxon>Diptera</taxon>
        <taxon>Brachycera</taxon>
        <taxon>Muscomorpha</taxon>
        <taxon>Oestroidea</taxon>
        <taxon>Calliphoridae</taxon>
        <taxon>Luciliinae</taxon>
        <taxon>Lucilia</taxon>
    </lineage>
</organism>
<feature type="region of interest" description="Disordered" evidence="5">
    <location>
        <begin position="888"/>
        <end position="909"/>
    </location>
</feature>
<dbReference type="OMA" id="NCSEQNF"/>
<feature type="region of interest" description="Disordered" evidence="5">
    <location>
        <begin position="684"/>
        <end position="730"/>
    </location>
</feature>
<accession>A0A0L0BTL7</accession>
<dbReference type="InterPro" id="IPR045180">
    <property type="entry name" value="La_dom_prot"/>
</dbReference>
<dbReference type="PROSITE" id="PS50961">
    <property type="entry name" value="HTH_LA"/>
    <property type="match status" value="1"/>
</dbReference>
<keyword evidence="2 4" id="KW-0694">RNA-binding</keyword>
<gene>
    <name evidence="8" type="ORF">FF38_13336</name>
</gene>
<evidence type="ECO:0000313" key="9">
    <source>
        <dbReference type="Proteomes" id="UP000037069"/>
    </source>
</evidence>
<dbReference type="InterPro" id="IPR034880">
    <property type="entry name" value="LARP6_RRM"/>
</dbReference>
<dbReference type="STRING" id="7375.A0A0L0BTL7"/>
<evidence type="ECO:0000256" key="1">
    <source>
        <dbReference type="ARBA" id="ARBA00004123"/>
    </source>
</evidence>
<dbReference type="InterPro" id="IPR036390">
    <property type="entry name" value="WH_DNA-bd_sf"/>
</dbReference>
<dbReference type="PANTHER" id="PTHR22792">
    <property type="entry name" value="LUPUS LA PROTEIN-RELATED"/>
    <property type="match status" value="1"/>
</dbReference>
<dbReference type="Pfam" id="PF05383">
    <property type="entry name" value="La"/>
    <property type="match status" value="1"/>
</dbReference>
<feature type="compositionally biased region" description="Polar residues" evidence="5">
    <location>
        <begin position="888"/>
        <end position="900"/>
    </location>
</feature>
<proteinExistence type="predicted"/>
<dbReference type="InterPro" id="IPR035979">
    <property type="entry name" value="RBD_domain_sf"/>
</dbReference>
<dbReference type="CDD" id="cd08033">
    <property type="entry name" value="LARP_6"/>
    <property type="match status" value="1"/>
</dbReference>
<keyword evidence="3" id="KW-0539">Nucleus</keyword>
<evidence type="ECO:0000256" key="3">
    <source>
        <dbReference type="ARBA" id="ARBA00023242"/>
    </source>
</evidence>
<dbReference type="PANTHER" id="PTHR22792:SF140">
    <property type="entry name" value="ACHILLES, ISOFORM A"/>
    <property type="match status" value="1"/>
</dbReference>
<comment type="subcellular location">
    <subcellularLocation>
        <location evidence="1">Nucleus</location>
    </subcellularLocation>
</comment>
<dbReference type="EMBL" id="JRES01001351">
    <property type="protein sequence ID" value="KNC23420.1"/>
    <property type="molecule type" value="Genomic_DNA"/>
</dbReference>
<dbReference type="InterPro" id="IPR024642">
    <property type="entry name" value="SUZ-C"/>
</dbReference>
<evidence type="ECO:0000259" key="6">
    <source>
        <dbReference type="PROSITE" id="PS50961"/>
    </source>
</evidence>
<feature type="domain" description="SUZ-C" evidence="7">
    <location>
        <begin position="1007"/>
        <end position="1056"/>
    </location>
</feature>
<feature type="region of interest" description="Disordered" evidence="5">
    <location>
        <begin position="1005"/>
        <end position="1066"/>
    </location>
</feature>
<sequence>MSESIKEESNLNIMPQPEEVIQLETAKDNNNSSNSSNSSNNSNNNSSCSSNSSNNSNNNSSCSSSNSINNDTCEIRSQHIKNAHTFLVTTVRTQETITTTTETQLNNSDQLKAVPVLNNTLSKEEKPCCSSSCSSPECSTKAIVPLSSSLPSKLLRFHAKKSAQALLQRLESQEQSVDSQFDSDEGLTAGFSGCSSNNGEDYISQDSCDSLEDLPEPTAPAMSPPPPRNSPSTDNIDEKIDVGMGSSIEGSEESEEDDELKPLAVDNHVLHEIDLRSSTSTTTSSSVSSNTPISTAVLSDKAHEKTTNNTAVLSEANLEKFRKHQTVAQAHPIMDNIYLHPNFKYDFQTKESTNDNTSKMAENNNSPVLETKRIHRSFLTMKKTEPLTSEKANSVVSQATSASGDKTLINEIDNLDPALIPSDDLAAEIADAVEYYFSNDSILKDAFLLKHVKRNKEGYVSLKLVSSFKRVRQLTKDWKVVGNAVRRKSHKIELNDVGTKVRRIEALPNFDETMPSRTIVACDLPLDKLSIEKVSDIFSKCGEIALIRILKPGMAIPVDVRQFMNKYPEMQQKECALVEYLESSSAREARNLQGPFKVYEMVAPKKKTGKKAVIQVSAPVVRMVENYRYFNDHSYERTRGGSFSGMPVQDIDLRYRLKRNNSDFATKAYNNDVHQSYGPTAAAPHYHNTATTGYTPSHRGSFGSDHHVHQPQQQHHQQHQGHHPVTGHYQHRGSINQDVLSNQPTPSSPGTNNTNFFAYTPRRYSNTSTISAHTANNNSINNIDAPVMTTKPTHTNLSNISNNTSSNSHNLVRRLSNCSQEGYADAVRRSSNCSENAPQRRDSNCSDNCPCTRRISDFGQNEVYRKTSQGSIGSGGERRFSNGSMQFERTFSNGSDMSNHFQRRPSNDFNLERKQSLETQTGSPYDDPNVGGGGGGYNVFPRRYSNNFNNNINSKLAAYDNAQYINGRRISTDSGYDRRFSFGSEYEGSPRSRTNSFLNNYKHGINDYDGQPRSRTGSFLDGSPRSRSGSFATRTAEHLVRTPMGPDGSKGFGSRARKFDQTISPV</sequence>
<protein>
    <submittedName>
        <fullName evidence="8">Uncharacterized protein</fullName>
    </submittedName>
</protein>
<evidence type="ECO:0000256" key="4">
    <source>
        <dbReference type="PROSITE-ProRule" id="PRU00332"/>
    </source>
</evidence>
<evidence type="ECO:0000259" key="7">
    <source>
        <dbReference type="PROSITE" id="PS51938"/>
    </source>
</evidence>
<evidence type="ECO:0000256" key="5">
    <source>
        <dbReference type="SAM" id="MobiDB-lite"/>
    </source>
</evidence>
<dbReference type="OrthoDB" id="435402at2759"/>
<feature type="compositionally biased region" description="Low complexity" evidence="5">
    <location>
        <begin position="29"/>
        <end position="63"/>
    </location>
</feature>
<evidence type="ECO:0000256" key="2">
    <source>
        <dbReference type="ARBA" id="ARBA00022884"/>
    </source>
</evidence>
<feature type="domain" description="HTH La-type RNA-binding" evidence="6">
    <location>
        <begin position="419"/>
        <end position="511"/>
    </location>
</feature>
<dbReference type="CDD" id="cd12289">
    <property type="entry name" value="RRM_LARP6"/>
    <property type="match status" value="1"/>
</dbReference>
<feature type="region of interest" description="Disordered" evidence="5">
    <location>
        <begin position="28"/>
        <end position="63"/>
    </location>
</feature>
<dbReference type="Proteomes" id="UP000037069">
    <property type="component" value="Unassembled WGS sequence"/>
</dbReference>
<name>A0A0L0BTL7_LUCCU</name>
<comment type="caution">
    <text evidence="8">The sequence shown here is derived from an EMBL/GenBank/DDBJ whole genome shotgun (WGS) entry which is preliminary data.</text>
</comment>
<dbReference type="SUPFAM" id="SSF54928">
    <property type="entry name" value="RNA-binding domain, RBD"/>
    <property type="match status" value="1"/>
</dbReference>
<dbReference type="AlphaFoldDB" id="A0A0L0BTL7"/>
<dbReference type="PROSITE" id="PS51938">
    <property type="entry name" value="SUZ_C"/>
    <property type="match status" value="1"/>
</dbReference>